<comment type="caution">
    <text evidence="5">The sequence shown here is derived from an EMBL/GenBank/DDBJ whole genome shotgun (WGS) entry which is preliminary data.</text>
</comment>
<evidence type="ECO:0000259" key="4">
    <source>
        <dbReference type="Pfam" id="PF00294"/>
    </source>
</evidence>
<comment type="similarity">
    <text evidence="1">Belongs to the carbohydrate kinase PfkB family.</text>
</comment>
<name>A0A6B1DUB5_9CHLR</name>
<dbReference type="PANTHER" id="PTHR43320">
    <property type="entry name" value="SUGAR KINASE"/>
    <property type="match status" value="1"/>
</dbReference>
<keyword evidence="2" id="KW-0808">Transferase</keyword>
<dbReference type="SUPFAM" id="SSF53613">
    <property type="entry name" value="Ribokinase-like"/>
    <property type="match status" value="1"/>
</dbReference>
<feature type="domain" description="Carbohydrate kinase PfkB" evidence="4">
    <location>
        <begin position="10"/>
        <end position="310"/>
    </location>
</feature>
<reference evidence="5" key="1">
    <citation type="submission" date="2019-09" db="EMBL/GenBank/DDBJ databases">
        <title>Characterisation of the sponge microbiome using genome-centric metagenomics.</title>
        <authorList>
            <person name="Engelberts J.P."/>
            <person name="Robbins S.J."/>
            <person name="De Goeij J.M."/>
            <person name="Aranda M."/>
            <person name="Bell S.C."/>
            <person name="Webster N.S."/>
        </authorList>
    </citation>
    <scope>NUCLEOTIDE SEQUENCE</scope>
    <source>
        <strain evidence="5">SB0662_bin_9</strain>
    </source>
</reference>
<dbReference type="InterPro" id="IPR011611">
    <property type="entry name" value="PfkB_dom"/>
</dbReference>
<dbReference type="AlphaFoldDB" id="A0A6B1DUB5"/>
<dbReference type="Gene3D" id="3.40.1190.20">
    <property type="match status" value="1"/>
</dbReference>
<dbReference type="InterPro" id="IPR002173">
    <property type="entry name" value="Carboh/pur_kinase_PfkB_CS"/>
</dbReference>
<dbReference type="PROSITE" id="PS00584">
    <property type="entry name" value="PFKB_KINASES_2"/>
    <property type="match status" value="1"/>
</dbReference>
<dbReference type="PANTHER" id="PTHR43320:SF3">
    <property type="entry name" value="CARBOHYDRATE KINASE PFKB DOMAIN-CONTAINING PROTEIN"/>
    <property type="match status" value="1"/>
</dbReference>
<accession>A0A6B1DUB5</accession>
<keyword evidence="3 5" id="KW-0418">Kinase</keyword>
<dbReference type="Pfam" id="PF00294">
    <property type="entry name" value="PfkB"/>
    <property type="match status" value="1"/>
</dbReference>
<organism evidence="5">
    <name type="scientific">Caldilineaceae bacterium SB0662_bin_9</name>
    <dbReference type="NCBI Taxonomy" id="2605258"/>
    <lineage>
        <taxon>Bacteria</taxon>
        <taxon>Bacillati</taxon>
        <taxon>Chloroflexota</taxon>
        <taxon>Caldilineae</taxon>
        <taxon>Caldilineales</taxon>
        <taxon>Caldilineaceae</taxon>
    </lineage>
</organism>
<dbReference type="InterPro" id="IPR052700">
    <property type="entry name" value="Carb_kinase_PfkB-like"/>
</dbReference>
<protein>
    <submittedName>
        <fullName evidence="5">Carbohydrate kinase family protein</fullName>
    </submittedName>
</protein>
<evidence type="ECO:0000256" key="3">
    <source>
        <dbReference type="ARBA" id="ARBA00022777"/>
    </source>
</evidence>
<dbReference type="InterPro" id="IPR029056">
    <property type="entry name" value="Ribokinase-like"/>
</dbReference>
<proteinExistence type="inferred from homology"/>
<sequence>MNGKAGPGRAVLVGDICADLIIRVPEETGNARQQPEPEVHGGGAVANTAVALARLGVDTQFIGTVGNELFGEQARREMEVEGIDIARLGLSRRWPTMLVIGLIDHTGQRTVLGWPNRNQAFSDLHTDQLAGLELSPHDWLHTSGGCLVQSPIRATIHKALDLANGSGAKSSFDLNLRLGLEDGRMPSDYSDTVWEAICKADFVLGSADEELFHLVPDEPDMKAATARLAARGECVAIMRENTVGAHVSEFGAPAFTIPPFRVPVLDTIGAGDAFDAGFVQAGLDGQSLHEQVRRGHAVAALQIGKPGARSAPVKSEVERFLVQNPPVLTVN</sequence>
<gene>
    <name evidence="5" type="ORF">F4Y08_08745</name>
</gene>
<evidence type="ECO:0000256" key="1">
    <source>
        <dbReference type="ARBA" id="ARBA00010688"/>
    </source>
</evidence>
<dbReference type="GO" id="GO:0016301">
    <property type="term" value="F:kinase activity"/>
    <property type="evidence" value="ECO:0007669"/>
    <property type="project" value="UniProtKB-KW"/>
</dbReference>
<evidence type="ECO:0000256" key="2">
    <source>
        <dbReference type="ARBA" id="ARBA00022679"/>
    </source>
</evidence>
<dbReference type="EMBL" id="VXPY01000060">
    <property type="protein sequence ID" value="MYD90405.1"/>
    <property type="molecule type" value="Genomic_DNA"/>
</dbReference>
<evidence type="ECO:0000313" key="5">
    <source>
        <dbReference type="EMBL" id="MYD90405.1"/>
    </source>
</evidence>